<proteinExistence type="predicted"/>
<name>A0ABR2LRT9_9ASPA</name>
<dbReference type="InterPro" id="IPR038765">
    <property type="entry name" value="Papain-like_cys_pep_sf"/>
</dbReference>
<dbReference type="SUPFAM" id="SSF54001">
    <property type="entry name" value="Cysteine proteinases"/>
    <property type="match status" value="1"/>
</dbReference>
<evidence type="ECO:0000313" key="1">
    <source>
        <dbReference type="EMBL" id="KAK8948110.1"/>
    </source>
</evidence>
<evidence type="ECO:0000313" key="2">
    <source>
        <dbReference type="Proteomes" id="UP001412067"/>
    </source>
</evidence>
<comment type="caution">
    <text evidence="1">The sequence shown here is derived from an EMBL/GenBank/DDBJ whole genome shotgun (WGS) entry which is preliminary data.</text>
</comment>
<dbReference type="EMBL" id="JBBWWR010000016">
    <property type="protein sequence ID" value="KAK8948110.1"/>
    <property type="molecule type" value="Genomic_DNA"/>
</dbReference>
<keyword evidence="2" id="KW-1185">Reference proteome</keyword>
<protein>
    <submittedName>
        <fullName evidence="1">Uncharacterized protein</fullName>
    </submittedName>
</protein>
<dbReference type="Proteomes" id="UP001412067">
    <property type="component" value="Unassembled WGS sequence"/>
</dbReference>
<sequence>MKSNVQAADIILMSAYIHNHNYWSLLVCNLTRECWHFYDSLPNKTHQGKLYFAVYCTSRTCFFIYQNIKDSNSLYLHRLLGFMRKERVCFQINCRIGQ</sequence>
<gene>
    <name evidence="1" type="ORF">KSP40_PGU012610</name>
</gene>
<organism evidence="1 2">
    <name type="scientific">Platanthera guangdongensis</name>
    <dbReference type="NCBI Taxonomy" id="2320717"/>
    <lineage>
        <taxon>Eukaryota</taxon>
        <taxon>Viridiplantae</taxon>
        <taxon>Streptophyta</taxon>
        <taxon>Embryophyta</taxon>
        <taxon>Tracheophyta</taxon>
        <taxon>Spermatophyta</taxon>
        <taxon>Magnoliopsida</taxon>
        <taxon>Liliopsida</taxon>
        <taxon>Asparagales</taxon>
        <taxon>Orchidaceae</taxon>
        <taxon>Orchidoideae</taxon>
        <taxon>Orchideae</taxon>
        <taxon>Orchidinae</taxon>
        <taxon>Platanthera</taxon>
    </lineage>
</organism>
<accession>A0ABR2LRT9</accession>
<reference evidence="1 2" key="1">
    <citation type="journal article" date="2022" name="Nat. Plants">
        <title>Genomes of leafy and leafless Platanthera orchids illuminate the evolution of mycoheterotrophy.</title>
        <authorList>
            <person name="Li M.H."/>
            <person name="Liu K.W."/>
            <person name="Li Z."/>
            <person name="Lu H.C."/>
            <person name="Ye Q.L."/>
            <person name="Zhang D."/>
            <person name="Wang J.Y."/>
            <person name="Li Y.F."/>
            <person name="Zhong Z.M."/>
            <person name="Liu X."/>
            <person name="Yu X."/>
            <person name="Liu D.K."/>
            <person name="Tu X.D."/>
            <person name="Liu B."/>
            <person name="Hao Y."/>
            <person name="Liao X.Y."/>
            <person name="Jiang Y.T."/>
            <person name="Sun W.H."/>
            <person name="Chen J."/>
            <person name="Chen Y.Q."/>
            <person name="Ai Y."/>
            <person name="Zhai J.W."/>
            <person name="Wu S.S."/>
            <person name="Zhou Z."/>
            <person name="Hsiao Y.Y."/>
            <person name="Wu W.L."/>
            <person name="Chen Y.Y."/>
            <person name="Lin Y.F."/>
            <person name="Hsu J.L."/>
            <person name="Li C.Y."/>
            <person name="Wang Z.W."/>
            <person name="Zhao X."/>
            <person name="Zhong W.Y."/>
            <person name="Ma X.K."/>
            <person name="Ma L."/>
            <person name="Huang J."/>
            <person name="Chen G.Z."/>
            <person name="Huang M.Z."/>
            <person name="Huang L."/>
            <person name="Peng D.H."/>
            <person name="Luo Y.B."/>
            <person name="Zou S.Q."/>
            <person name="Chen S.P."/>
            <person name="Lan S."/>
            <person name="Tsai W.C."/>
            <person name="Van de Peer Y."/>
            <person name="Liu Z.J."/>
        </authorList>
    </citation>
    <scope>NUCLEOTIDE SEQUENCE [LARGE SCALE GENOMIC DNA]</scope>
    <source>
        <strain evidence="1">Lor288</strain>
    </source>
</reference>